<feature type="compositionally biased region" description="Low complexity" evidence="2">
    <location>
        <begin position="111"/>
        <end position="133"/>
    </location>
</feature>
<keyword evidence="1 3" id="KW-0732">Signal</keyword>
<dbReference type="RefSeq" id="XP_030075622.1">
    <property type="nucleotide sequence ID" value="XM_030219762.1"/>
</dbReference>
<dbReference type="InterPro" id="IPR035076">
    <property type="entry name" value="Toxin/TOLIP"/>
</dbReference>
<dbReference type="OrthoDB" id="5945173at2759"/>
<feature type="region of interest" description="Disordered" evidence="2">
    <location>
        <begin position="111"/>
        <end position="143"/>
    </location>
</feature>
<keyword evidence="5" id="KW-1185">Reference proteome</keyword>
<feature type="signal peptide" evidence="3">
    <location>
        <begin position="1"/>
        <end position="20"/>
    </location>
</feature>
<evidence type="ECO:0000313" key="5">
    <source>
        <dbReference type="Proteomes" id="UP000515156"/>
    </source>
</evidence>
<evidence type="ECO:0000256" key="3">
    <source>
        <dbReference type="SAM" id="SignalP"/>
    </source>
</evidence>
<feature type="compositionally biased region" description="Polar residues" evidence="2">
    <location>
        <begin position="134"/>
        <end position="143"/>
    </location>
</feature>
<dbReference type="GeneID" id="115480829"/>
<feature type="chain" id="PRO_5028355320" evidence="3">
    <location>
        <begin position="21"/>
        <end position="173"/>
    </location>
</feature>
<dbReference type="SUPFAM" id="SSF57302">
    <property type="entry name" value="Snake toxin-like"/>
    <property type="match status" value="1"/>
</dbReference>
<dbReference type="InterPro" id="IPR045860">
    <property type="entry name" value="Snake_toxin-like_sf"/>
</dbReference>
<reference evidence="6" key="1">
    <citation type="submission" date="2025-08" db="UniProtKB">
        <authorList>
            <consortium name="RefSeq"/>
        </authorList>
    </citation>
    <scope>IDENTIFICATION</scope>
</reference>
<dbReference type="FunCoup" id="A0A6P7Z8D7">
    <property type="interactions" value="18"/>
</dbReference>
<feature type="domain" description="Snake toxin/toxin-like" evidence="4">
    <location>
        <begin position="21"/>
        <end position="101"/>
    </location>
</feature>
<organism evidence="5 6">
    <name type="scientific">Microcaecilia unicolor</name>
    <dbReference type="NCBI Taxonomy" id="1415580"/>
    <lineage>
        <taxon>Eukaryota</taxon>
        <taxon>Metazoa</taxon>
        <taxon>Chordata</taxon>
        <taxon>Craniata</taxon>
        <taxon>Vertebrata</taxon>
        <taxon>Euteleostomi</taxon>
        <taxon>Amphibia</taxon>
        <taxon>Gymnophiona</taxon>
        <taxon>Siphonopidae</taxon>
        <taxon>Microcaecilia</taxon>
    </lineage>
</organism>
<evidence type="ECO:0000256" key="2">
    <source>
        <dbReference type="SAM" id="MobiDB-lite"/>
    </source>
</evidence>
<accession>A0A6P7Z8D7</accession>
<dbReference type="KEGG" id="muo:115480829"/>
<dbReference type="GO" id="GO:0005886">
    <property type="term" value="C:plasma membrane"/>
    <property type="evidence" value="ECO:0007669"/>
    <property type="project" value="TreeGrafter"/>
</dbReference>
<dbReference type="Gene3D" id="2.10.60.10">
    <property type="entry name" value="CD59"/>
    <property type="match status" value="1"/>
</dbReference>
<dbReference type="AlphaFoldDB" id="A0A6P7Z8D7"/>
<proteinExistence type="predicted"/>
<evidence type="ECO:0000256" key="1">
    <source>
        <dbReference type="ARBA" id="ARBA00022729"/>
    </source>
</evidence>
<name>A0A6P7Z8D7_9AMPH</name>
<dbReference type="InterPro" id="IPR051110">
    <property type="entry name" value="Ly-6/neurotoxin-like_GPI-ap"/>
</dbReference>
<dbReference type="Pfam" id="PF00087">
    <property type="entry name" value="Toxin_TOLIP"/>
    <property type="match status" value="1"/>
</dbReference>
<dbReference type="FunFam" id="2.10.60.10:FF:000003">
    <property type="entry name" value="lymphocyte antigen 6E isoform X1"/>
    <property type="match status" value="1"/>
</dbReference>
<dbReference type="Proteomes" id="UP000515156">
    <property type="component" value="Chromosome 1"/>
</dbReference>
<protein>
    <submittedName>
        <fullName evidence="6">Secreted Ly-6/uPAR-related protein 1-like</fullName>
    </submittedName>
</protein>
<dbReference type="InParanoid" id="A0A6P7Z8D7"/>
<gene>
    <name evidence="6" type="primary">LOC115480829</name>
</gene>
<dbReference type="PANTHER" id="PTHR16983">
    <property type="entry name" value="UPAR/LY6 DOMAIN-CONTAINING PROTEIN"/>
    <property type="match status" value="1"/>
</dbReference>
<dbReference type="PANTHER" id="PTHR16983:SF10">
    <property type="entry name" value="PROTEIN QUIVER"/>
    <property type="match status" value="1"/>
</dbReference>
<evidence type="ECO:0000259" key="4">
    <source>
        <dbReference type="Pfam" id="PF00087"/>
    </source>
</evidence>
<sequence length="173" mass="18116">MRTFLLSLLAAALCLHMGHALKCYACMPQQSHNNCLQETLCSSNDTHCVTLVVPPTTSNDNPGHNEVPMIVKTCNSTCSSGVHEFNGIKYYASCCQTDLCNYSGGISEATTRGTSGTTSGQTNGTTSGQTNKTMSAQTSGMSGQTNGAMSVQINNQVLVISVGLIGTLLRVGL</sequence>
<evidence type="ECO:0000313" key="6">
    <source>
        <dbReference type="RefSeq" id="XP_030075622.1"/>
    </source>
</evidence>